<dbReference type="InterPro" id="IPR051964">
    <property type="entry name" value="Chaperone_stress_response"/>
</dbReference>
<dbReference type="InterPro" id="IPR054076">
    <property type="entry name" value="ZUO1-like_ZHD"/>
</dbReference>
<reference evidence="9 10" key="1">
    <citation type="submission" date="2024-01" db="EMBL/GenBank/DDBJ databases">
        <authorList>
            <consortium name="Genoscope - CEA"/>
            <person name="William W."/>
        </authorList>
    </citation>
    <scope>NUCLEOTIDE SEQUENCE [LARGE SCALE GENOMIC DNA]</scope>
    <source>
        <strain evidence="9 10">29B2s-10</strain>
    </source>
</reference>
<dbReference type="PROSITE" id="PS00636">
    <property type="entry name" value="DNAJ_1"/>
    <property type="match status" value="1"/>
</dbReference>
<dbReference type="InterPro" id="IPR003604">
    <property type="entry name" value="Matrin/U1-like-C_Znf_C2H2"/>
</dbReference>
<protein>
    <submittedName>
        <fullName evidence="9">Negative regulator of PDR1-mediated fluconazole resistance Jjj1p</fullName>
    </submittedName>
</protein>
<keyword evidence="10" id="KW-1185">Reference proteome</keyword>
<dbReference type="InterPro" id="IPR018253">
    <property type="entry name" value="DnaJ_domain_CS"/>
</dbReference>
<dbReference type="InterPro" id="IPR036869">
    <property type="entry name" value="J_dom_sf"/>
</dbReference>
<evidence type="ECO:0000259" key="7">
    <source>
        <dbReference type="PROSITE" id="PS50076"/>
    </source>
</evidence>
<dbReference type="PANTHER" id="PTHR44029:SF1">
    <property type="entry name" value="DNAJ HOMOLOG SUBFAMILY C MEMBER 21"/>
    <property type="match status" value="1"/>
</dbReference>
<keyword evidence="5" id="KW-0175">Coiled coil</keyword>
<evidence type="ECO:0000259" key="8">
    <source>
        <dbReference type="PROSITE" id="PS50157"/>
    </source>
</evidence>
<evidence type="ECO:0000256" key="3">
    <source>
        <dbReference type="ARBA" id="ARBA00022833"/>
    </source>
</evidence>
<dbReference type="SUPFAM" id="SSF57667">
    <property type="entry name" value="beta-beta-alpha zinc fingers"/>
    <property type="match status" value="1"/>
</dbReference>
<evidence type="ECO:0000256" key="6">
    <source>
        <dbReference type="SAM" id="MobiDB-lite"/>
    </source>
</evidence>
<evidence type="ECO:0000256" key="4">
    <source>
        <dbReference type="PROSITE-ProRule" id="PRU00042"/>
    </source>
</evidence>
<dbReference type="Proteomes" id="UP001497600">
    <property type="component" value="Chromosome D"/>
</dbReference>
<feature type="domain" description="J" evidence="7">
    <location>
        <begin position="4"/>
        <end position="70"/>
    </location>
</feature>
<dbReference type="InterPro" id="IPR022755">
    <property type="entry name" value="Znf_C2H2_jaz"/>
</dbReference>
<feature type="compositionally biased region" description="Basic residues" evidence="6">
    <location>
        <begin position="524"/>
        <end position="533"/>
    </location>
</feature>
<dbReference type="InterPro" id="IPR013087">
    <property type="entry name" value="Znf_C2H2_type"/>
</dbReference>
<proteinExistence type="predicted"/>
<evidence type="ECO:0000313" key="9">
    <source>
        <dbReference type="EMBL" id="CAK7902592.1"/>
    </source>
</evidence>
<gene>
    <name evidence="9" type="primary">JJJ1</name>
    <name evidence="9" type="ORF">CAAN4_D00694</name>
</gene>
<evidence type="ECO:0000313" key="10">
    <source>
        <dbReference type="Proteomes" id="UP001497600"/>
    </source>
</evidence>
<dbReference type="PROSITE" id="PS00028">
    <property type="entry name" value="ZINC_FINGER_C2H2_1"/>
    <property type="match status" value="2"/>
</dbReference>
<feature type="compositionally biased region" description="Polar residues" evidence="6">
    <location>
        <begin position="534"/>
        <end position="550"/>
    </location>
</feature>
<feature type="domain" description="C2H2-type" evidence="8">
    <location>
        <begin position="339"/>
        <end position="363"/>
    </location>
</feature>
<dbReference type="PROSITE" id="PS50076">
    <property type="entry name" value="DNAJ_2"/>
    <property type="match status" value="1"/>
</dbReference>
<dbReference type="Gene3D" id="3.30.160.60">
    <property type="entry name" value="Classic Zinc Finger"/>
    <property type="match status" value="1"/>
</dbReference>
<dbReference type="Pfam" id="PF21884">
    <property type="entry name" value="ZUO1-like_ZHD"/>
    <property type="match status" value="1"/>
</dbReference>
<keyword evidence="3" id="KW-0862">Zinc</keyword>
<feature type="region of interest" description="Disordered" evidence="6">
    <location>
        <begin position="396"/>
        <end position="417"/>
    </location>
</feature>
<evidence type="ECO:0000256" key="5">
    <source>
        <dbReference type="SAM" id="Coils"/>
    </source>
</evidence>
<dbReference type="PRINTS" id="PR00625">
    <property type="entry name" value="JDOMAIN"/>
</dbReference>
<dbReference type="InterPro" id="IPR036236">
    <property type="entry name" value="Znf_C2H2_sf"/>
</dbReference>
<dbReference type="SMART" id="SM00451">
    <property type="entry name" value="ZnF_U1"/>
    <property type="match status" value="1"/>
</dbReference>
<dbReference type="CDD" id="cd06257">
    <property type="entry name" value="DnaJ"/>
    <property type="match status" value="1"/>
</dbReference>
<dbReference type="PROSITE" id="PS50157">
    <property type="entry name" value="ZINC_FINGER_C2H2_2"/>
    <property type="match status" value="2"/>
</dbReference>
<evidence type="ECO:0000256" key="2">
    <source>
        <dbReference type="ARBA" id="ARBA00022771"/>
    </source>
</evidence>
<dbReference type="PANTHER" id="PTHR44029">
    <property type="entry name" value="DNAJ HOMOLOG SUBFAMILY C MEMBER 21"/>
    <property type="match status" value="1"/>
</dbReference>
<name>A0ABP0EA17_9ASCO</name>
<feature type="domain" description="C2H2-type" evidence="8">
    <location>
        <begin position="576"/>
        <end position="605"/>
    </location>
</feature>
<keyword evidence="2 4" id="KW-0863">Zinc-finger</keyword>
<dbReference type="SMART" id="SM00271">
    <property type="entry name" value="DnaJ"/>
    <property type="match status" value="1"/>
</dbReference>
<feature type="compositionally biased region" description="Acidic residues" evidence="6">
    <location>
        <begin position="486"/>
        <end position="495"/>
    </location>
</feature>
<keyword evidence="1" id="KW-0479">Metal-binding</keyword>
<dbReference type="EMBL" id="OZ004256">
    <property type="protein sequence ID" value="CAK7902592.1"/>
    <property type="molecule type" value="Genomic_DNA"/>
</dbReference>
<evidence type="ECO:0000256" key="1">
    <source>
        <dbReference type="ARBA" id="ARBA00022723"/>
    </source>
</evidence>
<sequence length="613" mass="70794">MKTDYYELLQVESSATDVELKKAYRKKALQLHPDKNRDDVEGATARFALVRAAYEVLSDPQERAWYDSHKSSILRDDDGYDGGTSEDYYDPMVAGTSTDELLRYFDPSLYVRLDDSMAGFYSVVGRLFEKLASEEVTHGKQQQQSDGGLDYKKFYDDSPQANVVDPSMLLFPRFGNSKSDYTTDVRQFYSGWASFQTTKSFSWKDEYRYSTAPDRKTRRLMEKENKKLRDIARREYNETLRNYVAFIKKRDPRVKQGMKQFELEKKKKQQQEISEQIEQSRIENLENLAKLQNFEIQDWQKLSEKELDELEVMLNEEYKISSDSEFEKEEESSGDENVFECIICNKFFKSEKQLESHESSNKHRKILNRMKWEMRQEGIELGIDKDDIDLDDFETASSEFSEGNEEEEEEEEEVEVVEGEVNEVNVLNDVIENDRKDDDVIVGGYSDLEVDDEIESDEELEVTTIHSKKNKKKNKNKNKTKKPTFEVEEEDEVDEELAKLAADLSQGIKLETGDDDDDWDIGPKKSKKKKKTRASTPLEDSTSDVSSVATPQPVAPTKKKGKKEKEAKISAPKGSEVCSVCEELFTSRNKLFQHVKKTGHAAPPPKVGKKGRK</sequence>
<feature type="compositionally biased region" description="Acidic residues" evidence="6">
    <location>
        <begin position="402"/>
        <end position="417"/>
    </location>
</feature>
<feature type="compositionally biased region" description="Basic residues" evidence="6">
    <location>
        <begin position="466"/>
        <end position="482"/>
    </location>
</feature>
<dbReference type="InterPro" id="IPR001623">
    <property type="entry name" value="DnaJ_domain"/>
</dbReference>
<feature type="region of interest" description="Disordered" evidence="6">
    <location>
        <begin position="465"/>
        <end position="573"/>
    </location>
</feature>
<dbReference type="SMART" id="SM00355">
    <property type="entry name" value="ZnF_C2H2"/>
    <property type="match status" value="2"/>
</dbReference>
<dbReference type="SUPFAM" id="SSF46565">
    <property type="entry name" value="Chaperone J-domain"/>
    <property type="match status" value="1"/>
</dbReference>
<accession>A0ABP0EA17</accession>
<organism evidence="9 10">
    <name type="scientific">[Candida] anglica</name>
    <dbReference type="NCBI Taxonomy" id="148631"/>
    <lineage>
        <taxon>Eukaryota</taxon>
        <taxon>Fungi</taxon>
        <taxon>Dikarya</taxon>
        <taxon>Ascomycota</taxon>
        <taxon>Saccharomycotina</taxon>
        <taxon>Pichiomycetes</taxon>
        <taxon>Debaryomycetaceae</taxon>
        <taxon>Kurtzmaniella</taxon>
    </lineage>
</organism>
<dbReference type="Gene3D" id="1.10.287.110">
    <property type="entry name" value="DnaJ domain"/>
    <property type="match status" value="1"/>
</dbReference>
<feature type="coiled-coil region" evidence="5">
    <location>
        <begin position="263"/>
        <end position="302"/>
    </location>
</feature>
<dbReference type="Pfam" id="PF00226">
    <property type="entry name" value="DnaJ"/>
    <property type="match status" value="1"/>
</dbReference>
<dbReference type="Pfam" id="PF12171">
    <property type="entry name" value="zf-C2H2_jaz"/>
    <property type="match status" value="1"/>
</dbReference>